<proteinExistence type="predicted"/>
<gene>
    <name evidence="1" type="ORF">S01H1_54598</name>
</gene>
<comment type="caution">
    <text evidence="1">The sequence shown here is derived from an EMBL/GenBank/DDBJ whole genome shotgun (WGS) entry which is preliminary data.</text>
</comment>
<evidence type="ECO:0000313" key="1">
    <source>
        <dbReference type="EMBL" id="GAG18533.1"/>
    </source>
</evidence>
<accession>X0W1M6</accession>
<evidence type="ECO:0008006" key="2">
    <source>
        <dbReference type="Google" id="ProtNLM"/>
    </source>
</evidence>
<reference evidence="1" key="1">
    <citation type="journal article" date="2014" name="Front. Microbiol.">
        <title>High frequency of phylogenetically diverse reductive dehalogenase-homologous genes in deep subseafloor sedimentary metagenomes.</title>
        <authorList>
            <person name="Kawai M."/>
            <person name="Futagami T."/>
            <person name="Toyoda A."/>
            <person name="Takaki Y."/>
            <person name="Nishi S."/>
            <person name="Hori S."/>
            <person name="Arai W."/>
            <person name="Tsubouchi T."/>
            <person name="Morono Y."/>
            <person name="Uchiyama I."/>
            <person name="Ito T."/>
            <person name="Fujiyama A."/>
            <person name="Inagaki F."/>
            <person name="Takami H."/>
        </authorList>
    </citation>
    <scope>NUCLEOTIDE SEQUENCE</scope>
    <source>
        <strain evidence="1">Expedition CK06-06</strain>
    </source>
</reference>
<organism evidence="1">
    <name type="scientific">marine sediment metagenome</name>
    <dbReference type="NCBI Taxonomy" id="412755"/>
    <lineage>
        <taxon>unclassified sequences</taxon>
        <taxon>metagenomes</taxon>
        <taxon>ecological metagenomes</taxon>
    </lineage>
</organism>
<sequence>MAESNTKICNQALGRIGSTRINDFSDASEKSTQAIQCRLHYEQTRDALIRSYPWRFALARATLVQDTETPDFEWSFQYLLPNDFMLMKSIYEGRFSSNNFRNYALEGKLLLTDETTMEIRYVKKVTDPTQFDPLFVELFTLTLADKFIGPLAGGDARIQKKIDDALDKLMPAVRALDGQETNTAGRFESGTWNDSRYGGRTGFPMRF</sequence>
<name>X0W1M6_9ZZZZ</name>
<protein>
    <recommendedName>
        <fullName evidence="2">Tail tubular protein A</fullName>
    </recommendedName>
</protein>
<dbReference type="AlphaFoldDB" id="X0W1M6"/>
<dbReference type="EMBL" id="BARS01035439">
    <property type="protein sequence ID" value="GAG18533.1"/>
    <property type="molecule type" value="Genomic_DNA"/>
</dbReference>
<feature type="non-terminal residue" evidence="1">
    <location>
        <position position="207"/>
    </location>
</feature>